<keyword evidence="5" id="KW-0175">Coiled coil</keyword>
<dbReference type="PANTHER" id="PTHR11528">
    <property type="entry name" value="HEAT SHOCK PROTEIN 90 FAMILY MEMBER"/>
    <property type="match status" value="1"/>
</dbReference>
<dbReference type="SUPFAM" id="SSF55874">
    <property type="entry name" value="ATPase domain of HSP90 chaperone/DNA topoisomerase II/histidine kinase"/>
    <property type="match status" value="1"/>
</dbReference>
<protein>
    <submittedName>
        <fullName evidence="6">Chaperone protein HtpG</fullName>
    </submittedName>
</protein>
<dbReference type="GO" id="GO:0016887">
    <property type="term" value="F:ATP hydrolysis activity"/>
    <property type="evidence" value="ECO:0007669"/>
    <property type="project" value="InterPro"/>
</dbReference>
<evidence type="ECO:0000256" key="1">
    <source>
        <dbReference type="ARBA" id="ARBA00008239"/>
    </source>
</evidence>
<keyword evidence="2" id="KW-0547">Nucleotide-binding</keyword>
<keyword evidence="3" id="KW-0067">ATP-binding</keyword>
<dbReference type="RefSeq" id="WP_146040162.1">
    <property type="nucleotide sequence ID" value="NZ_JANJZD010000031.1"/>
</dbReference>
<comment type="similarity">
    <text evidence="1">Belongs to the heat shock protein 90 family.</text>
</comment>
<dbReference type="InterPro" id="IPR036890">
    <property type="entry name" value="HATPase_C_sf"/>
</dbReference>
<keyword evidence="4" id="KW-0143">Chaperone</keyword>
<dbReference type="EMBL" id="OFSM01000030">
    <property type="protein sequence ID" value="SOY31728.1"/>
    <property type="molecule type" value="Genomic_DNA"/>
</dbReference>
<dbReference type="AlphaFoldDB" id="A0A2K4ZMM8"/>
<evidence type="ECO:0000256" key="2">
    <source>
        <dbReference type="ARBA" id="ARBA00022741"/>
    </source>
</evidence>
<dbReference type="OrthoDB" id="78172at2"/>
<name>A0A2K4ZMM8_9FIRM</name>
<proteinExistence type="inferred from homology"/>
<dbReference type="Pfam" id="PF13589">
    <property type="entry name" value="HATPase_c_3"/>
    <property type="match status" value="1"/>
</dbReference>
<accession>A0A2K4ZMM8</accession>
<feature type="coiled-coil region" evidence="5">
    <location>
        <begin position="111"/>
        <end position="150"/>
    </location>
</feature>
<evidence type="ECO:0000313" key="6">
    <source>
        <dbReference type="EMBL" id="SOY31728.1"/>
    </source>
</evidence>
<gene>
    <name evidence="6" type="primary">htpG_3</name>
    <name evidence="6" type="ORF">AMURIS_04476</name>
</gene>
<dbReference type="Proteomes" id="UP000236311">
    <property type="component" value="Unassembled WGS sequence"/>
</dbReference>
<dbReference type="GO" id="GO:0005524">
    <property type="term" value="F:ATP binding"/>
    <property type="evidence" value="ECO:0007669"/>
    <property type="project" value="UniProtKB-KW"/>
</dbReference>
<evidence type="ECO:0000256" key="4">
    <source>
        <dbReference type="ARBA" id="ARBA00023186"/>
    </source>
</evidence>
<dbReference type="Gene3D" id="3.30.565.10">
    <property type="entry name" value="Histidine kinase-like ATPase, C-terminal domain"/>
    <property type="match status" value="1"/>
</dbReference>
<dbReference type="Pfam" id="PF13289">
    <property type="entry name" value="SIR2_2"/>
    <property type="match status" value="1"/>
</dbReference>
<evidence type="ECO:0000313" key="7">
    <source>
        <dbReference type="Proteomes" id="UP000236311"/>
    </source>
</evidence>
<evidence type="ECO:0000256" key="5">
    <source>
        <dbReference type="SAM" id="Coils"/>
    </source>
</evidence>
<reference evidence="6 7" key="1">
    <citation type="submission" date="2018-01" db="EMBL/GenBank/DDBJ databases">
        <authorList>
            <person name="Gaut B.S."/>
            <person name="Morton B.R."/>
            <person name="Clegg M.T."/>
            <person name="Duvall M.R."/>
        </authorList>
    </citation>
    <scope>NUCLEOTIDE SEQUENCE [LARGE SCALE GENOMIC DNA]</scope>
    <source>
        <strain evidence="6">GP69</strain>
    </source>
</reference>
<sequence length="912" mass="106776">MCAVEDKLEETSGEKALKDKLAEMQEVLRNGNKPPIFFIGSGLSRRYLNAPNWEELLKCIAVKAKCNYKEVERLCNNEFEEIAQELEYFCFKNANECEEIGHRQIIRKMIADILQEKVEKYIKENNGQMNEEFNKKIEERLHKIEKLTEDNDIQYAREYDDITNEIKEYTYNIKKAIEIKEFQKINPKAIITTNYDTLLENIIFKQRCNVRIGQKEFSSILDEHKIDLYKIHGCVTKPESIIITKEDYDNFFRKSKYLYSKIFTLLWEYPVVFIGYSISDRNIKDILTAMIDIMTVNDKKKFLERIWIVDFVKHEEDEGVTEKEIELLNGKKIKVCCFCLKYYDKFYKAINEIGFSQQFGELKFTTSKNVIELLIEPLYQQQEKLKVVTRELLQNALDACKMKGVSADIKIRISEGDDKDSGKMFLEIEDNGIGMNPQELRENFLTVGKSNKNNSNKGLVGKYGIGILSVFLIGDYAEVYTKKSDNVLLPLKIYIEGNEKRVEWLDGNPDIGKGKKSFTIVKIRLNGEMHEKLRKENLKDILKVLGLEMYVTKQEYNISVEYNNEKKEIPKINKEEWFLEISPNIKIYKGEWIKEDESELMENEKCLKKILDRNELVLYNDLISPAKYKDELPKYKQLNNIKIPFVMLDVTETDSKEIVTDLSRSSVQIAGIFMDNIAKGIYTLEIEKIVGVLREYKDKAETNKADSYELLKKVRESSEIVRNNIDILLSGNKLVFCKANWEHINVWGSESATRKIADKFNKPVLWYELFMVKSSVSECIEKNYLICISVRYLERYICEATSPQNGLRKEALLKILHRLGFQEKQESDSSTSIWQFVKENRQRIRAAYAEQAPNGLLWLKERFDPGEVDFTNDYFTICESSWISKCLDNAFYEIFRTEIEEKSLNEIVAIHE</sequence>
<dbReference type="InterPro" id="IPR001404">
    <property type="entry name" value="Hsp90_fam"/>
</dbReference>
<dbReference type="GO" id="GO:0140662">
    <property type="term" value="F:ATP-dependent protein folding chaperone"/>
    <property type="evidence" value="ECO:0007669"/>
    <property type="project" value="InterPro"/>
</dbReference>
<organism evidence="6 7">
    <name type="scientific">Acetatifactor muris</name>
    <dbReference type="NCBI Taxonomy" id="879566"/>
    <lineage>
        <taxon>Bacteria</taxon>
        <taxon>Bacillati</taxon>
        <taxon>Bacillota</taxon>
        <taxon>Clostridia</taxon>
        <taxon>Lachnospirales</taxon>
        <taxon>Lachnospiraceae</taxon>
        <taxon>Acetatifactor</taxon>
    </lineage>
</organism>
<evidence type="ECO:0000256" key="3">
    <source>
        <dbReference type="ARBA" id="ARBA00022840"/>
    </source>
</evidence>
<dbReference type="GO" id="GO:0051082">
    <property type="term" value="F:unfolded protein binding"/>
    <property type="evidence" value="ECO:0007669"/>
    <property type="project" value="InterPro"/>
</dbReference>
<keyword evidence="7" id="KW-1185">Reference proteome</keyword>